<dbReference type="Pfam" id="PF01494">
    <property type="entry name" value="FAD_binding_3"/>
    <property type="match status" value="1"/>
</dbReference>
<comment type="caution">
    <text evidence="4">The sequence shown here is derived from an EMBL/GenBank/DDBJ whole genome shotgun (WGS) entry which is preliminary data.</text>
</comment>
<accession>A0ABW5RFG1</accession>
<keyword evidence="5" id="KW-1185">Reference proteome</keyword>
<evidence type="ECO:0000313" key="4">
    <source>
        <dbReference type="EMBL" id="MFD2673335.1"/>
    </source>
</evidence>
<dbReference type="PANTHER" id="PTHR43747">
    <property type="entry name" value="FAD-BINDING PROTEIN"/>
    <property type="match status" value="1"/>
</dbReference>
<keyword evidence="1 4" id="KW-0560">Oxidoreductase</keyword>
<reference evidence="5" key="1">
    <citation type="journal article" date="2019" name="Int. J. Syst. Evol. Microbiol.">
        <title>The Global Catalogue of Microorganisms (GCM) 10K type strain sequencing project: providing services to taxonomists for standard genome sequencing and annotation.</title>
        <authorList>
            <consortium name="The Broad Institute Genomics Platform"/>
            <consortium name="The Broad Institute Genome Sequencing Center for Infectious Disease"/>
            <person name="Wu L."/>
            <person name="Ma J."/>
        </authorList>
    </citation>
    <scope>NUCLEOTIDE SEQUENCE [LARGE SCALE GENOMIC DNA]</scope>
    <source>
        <strain evidence="5">KCTC 33676</strain>
    </source>
</reference>
<organism evidence="4 5">
    <name type="scientific">Marinicrinis sediminis</name>
    <dbReference type="NCBI Taxonomy" id="1652465"/>
    <lineage>
        <taxon>Bacteria</taxon>
        <taxon>Bacillati</taxon>
        <taxon>Bacillota</taxon>
        <taxon>Bacilli</taxon>
        <taxon>Bacillales</taxon>
        <taxon>Paenibacillaceae</taxon>
    </lineage>
</organism>
<dbReference type="GO" id="GO:0016491">
    <property type="term" value="F:oxidoreductase activity"/>
    <property type="evidence" value="ECO:0007669"/>
    <property type="project" value="UniProtKB-KW"/>
</dbReference>
<evidence type="ECO:0000259" key="3">
    <source>
        <dbReference type="Pfam" id="PF01494"/>
    </source>
</evidence>
<proteinExistence type="inferred from homology"/>
<dbReference type="SUPFAM" id="SSF51905">
    <property type="entry name" value="FAD/NAD(P)-binding domain"/>
    <property type="match status" value="1"/>
</dbReference>
<sequence>MKSYDVIIAGARCAGASTACFLAEQGYRVLLIEAYQAPGPTLSTHIIGETDIYDRLGLTGKFQAAKIPEMTRMRVDLDGRVMESAICVTTRALSVRRELLDSWLLERAGSYPDVDILLGTKLVEMEIVEGEAEEDCSVKITGHNEQGEKILAQAKVVVGADGRHSTVSELANAPMERESDKDHLAVIYAYFKGLLPLPIPTVEWYWTYPGLMLCNPLDNGLHCIAWMTPQAQFNPQRKDLKAYLLQSLARIETLAPRLTHSEITGRVKGVPAKASYIRQPYGDGWVLVGDASAYLHPVSGSGIDNAICMAEQLAAQLHLYLRGDLSWQQAMASYKQHRDERIIPQYDACLQTLSRAGEQLEEDQLQALDWLLTFPSLSKSLTGQAASIYHNLTGGHTHAGMPQ</sequence>
<name>A0ABW5RFG1_9BACL</name>
<dbReference type="Gene3D" id="3.50.50.60">
    <property type="entry name" value="FAD/NAD(P)-binding domain"/>
    <property type="match status" value="1"/>
</dbReference>
<dbReference type="PRINTS" id="PR00420">
    <property type="entry name" value="RNGMNOXGNASE"/>
</dbReference>
<comment type="similarity">
    <text evidence="2">Belongs to the flavin-dependent halogenase family. Bacterial tryptophan halogenase subfamily.</text>
</comment>
<dbReference type="EC" id="1.-.-.-" evidence="4"/>
<dbReference type="InterPro" id="IPR002938">
    <property type="entry name" value="FAD-bd"/>
</dbReference>
<dbReference type="Proteomes" id="UP001597497">
    <property type="component" value="Unassembled WGS sequence"/>
</dbReference>
<gene>
    <name evidence="4" type="ORF">ACFSUC_17305</name>
</gene>
<dbReference type="PANTHER" id="PTHR43747:SF5">
    <property type="entry name" value="FAD-BINDING DOMAIN-CONTAINING PROTEIN"/>
    <property type="match status" value="1"/>
</dbReference>
<evidence type="ECO:0000256" key="1">
    <source>
        <dbReference type="ARBA" id="ARBA00023002"/>
    </source>
</evidence>
<feature type="domain" description="FAD-binding" evidence="3">
    <location>
        <begin position="4"/>
        <end position="340"/>
    </location>
</feature>
<protein>
    <submittedName>
        <fullName evidence="4">NAD(P)/FAD-dependent oxidoreductase</fullName>
        <ecNumber evidence="4">1.-.-.-</ecNumber>
    </submittedName>
</protein>
<dbReference type="EMBL" id="JBHUMM010000043">
    <property type="protein sequence ID" value="MFD2673335.1"/>
    <property type="molecule type" value="Genomic_DNA"/>
</dbReference>
<dbReference type="RefSeq" id="WP_379930902.1">
    <property type="nucleotide sequence ID" value="NZ_JBHUMM010000043.1"/>
</dbReference>
<dbReference type="InterPro" id="IPR050816">
    <property type="entry name" value="Flavin-dep_Halogenase_NPB"/>
</dbReference>
<dbReference type="InterPro" id="IPR036188">
    <property type="entry name" value="FAD/NAD-bd_sf"/>
</dbReference>
<evidence type="ECO:0000256" key="2">
    <source>
        <dbReference type="ARBA" id="ARBA00038396"/>
    </source>
</evidence>
<evidence type="ECO:0000313" key="5">
    <source>
        <dbReference type="Proteomes" id="UP001597497"/>
    </source>
</evidence>